<organism evidence="3 4">
    <name type="scientific">Phaedon cochleariae</name>
    <name type="common">Mustard beetle</name>
    <dbReference type="NCBI Taxonomy" id="80249"/>
    <lineage>
        <taxon>Eukaryota</taxon>
        <taxon>Metazoa</taxon>
        <taxon>Ecdysozoa</taxon>
        <taxon>Arthropoda</taxon>
        <taxon>Hexapoda</taxon>
        <taxon>Insecta</taxon>
        <taxon>Pterygota</taxon>
        <taxon>Neoptera</taxon>
        <taxon>Endopterygota</taxon>
        <taxon>Coleoptera</taxon>
        <taxon>Polyphaga</taxon>
        <taxon>Cucujiformia</taxon>
        <taxon>Chrysomeloidea</taxon>
        <taxon>Chrysomelidae</taxon>
        <taxon>Chrysomelinae</taxon>
        <taxon>Chrysomelini</taxon>
        <taxon>Phaedon</taxon>
    </lineage>
</organism>
<dbReference type="GO" id="GO:0005737">
    <property type="term" value="C:cytoplasm"/>
    <property type="evidence" value="ECO:0007669"/>
    <property type="project" value="TreeGrafter"/>
</dbReference>
<evidence type="ECO:0000313" key="4">
    <source>
        <dbReference type="Proteomes" id="UP001153737"/>
    </source>
</evidence>
<dbReference type="Pfam" id="PF21547">
    <property type="entry name" value="TTI1"/>
    <property type="match status" value="1"/>
</dbReference>
<dbReference type="SUPFAM" id="SSF48371">
    <property type="entry name" value="ARM repeat"/>
    <property type="match status" value="2"/>
</dbReference>
<evidence type="ECO:0008006" key="5">
    <source>
        <dbReference type="Google" id="ProtNLM"/>
    </source>
</evidence>
<accession>A0A9N9X5K2</accession>
<dbReference type="PANTHER" id="PTHR18460:SF3">
    <property type="entry name" value="TELO2-INTERACTING PROTEIN 1 HOMOLOG"/>
    <property type="match status" value="1"/>
</dbReference>
<dbReference type="InterPro" id="IPR049362">
    <property type="entry name" value="TTI1_rpt"/>
</dbReference>
<evidence type="ECO:0000259" key="2">
    <source>
        <dbReference type="Pfam" id="PF24181"/>
    </source>
</evidence>
<evidence type="ECO:0000313" key="3">
    <source>
        <dbReference type="EMBL" id="CAG9825114.1"/>
    </source>
</evidence>
<dbReference type="Gene3D" id="1.25.10.10">
    <property type="entry name" value="Leucine-rich Repeat Variant"/>
    <property type="match status" value="1"/>
</dbReference>
<dbReference type="PANTHER" id="PTHR18460">
    <property type="entry name" value="TEL2 INTERACTING PROTEIN 1 TTI1 FAMILY MEMBER"/>
    <property type="match status" value="1"/>
</dbReference>
<evidence type="ECO:0000259" key="1">
    <source>
        <dbReference type="Pfam" id="PF24173"/>
    </source>
</evidence>
<dbReference type="Pfam" id="PF24181">
    <property type="entry name" value="TPR_TTI1_C"/>
    <property type="match status" value="1"/>
</dbReference>
<dbReference type="InterPro" id="IPR057566">
    <property type="entry name" value="TPR_TTI1_N"/>
</dbReference>
<dbReference type="OrthoDB" id="49511at2759"/>
<dbReference type="InterPro" id="IPR011989">
    <property type="entry name" value="ARM-like"/>
</dbReference>
<reference evidence="3" key="2">
    <citation type="submission" date="2022-10" db="EMBL/GenBank/DDBJ databases">
        <authorList>
            <consortium name="ENA_rothamsted_submissions"/>
            <consortium name="culmorum"/>
            <person name="King R."/>
        </authorList>
    </citation>
    <scope>NUCLEOTIDE SEQUENCE</scope>
</reference>
<dbReference type="AlphaFoldDB" id="A0A9N9X5K2"/>
<dbReference type="Pfam" id="PF24176">
    <property type="entry name" value="TPR_TTI1_2nd"/>
    <property type="match status" value="1"/>
</dbReference>
<keyword evidence="4" id="KW-1185">Reference proteome</keyword>
<dbReference type="EMBL" id="OU896715">
    <property type="protein sequence ID" value="CAG9825114.1"/>
    <property type="molecule type" value="Genomic_DNA"/>
</dbReference>
<dbReference type="Proteomes" id="UP001153737">
    <property type="component" value="Chromosome 9"/>
</dbReference>
<feature type="domain" description="TTI1 N-terminal TPR" evidence="1">
    <location>
        <begin position="10"/>
        <end position="362"/>
    </location>
</feature>
<proteinExistence type="predicted"/>
<gene>
    <name evidence="3" type="ORF">PHAECO_LOCUS12364</name>
</gene>
<dbReference type="InterPro" id="IPR016024">
    <property type="entry name" value="ARM-type_fold"/>
</dbReference>
<dbReference type="InterPro" id="IPR057567">
    <property type="entry name" value="TPR_TTI1_C"/>
</dbReference>
<sequence length="1031" mass="119236">MNLPGNFQTFSQVKGLCMSLIQNPKDIISIRKLNGILVESENSFVKVIQPIVLSTFYPIIKKISEDKSSFSDDEKQCITDTLGNLLDKSIIDKLGLFFNIYAFLLFEIYDHMQHKVLPIHEEYKLSIMQCTKSLAKSVSSDLLFDLYTKGNAPKLCQMLYVSIEIAKNEQLRSLRIAAIECIMSLARVLSDDDYQDLILRKQVSEVFLFFLPGVASGLKQIALEDEKVGHKIPVIALRAWGRIVTLLMQDYNVSDQSLNTEFESFKFIEMTISNSQKMKWKDNKEITEHLNSTKISPQWYKDTDKKLEGLVQEFGKVLHHSHPKVRKELSHMCENILYHCLRTMPLSSRHLIEIIITLSEDEEIEIANKSKIILMNLSQKLSSNNMKTLLESLEEGFLKGINSLPRKFNGIDEREQLASLNLIIGYLNIFGEHNLTQVLLSGNHLNKLMQTLLHISELKKSSVGLLEEYSIKDLHPDLDLGAPWKKFVYFKEDSVQLKLEKLCSLLAKYNSFQMVSDFLLDTIMYNQEHRKEAIFILNGAILGIQFNEVNEQIIKSIVNTYIDNKYWQIPLKVGLDEFGREITLAEVQQNVIQMCLLVEGLGKIALIFKEHFQQFIFKVLYSILERAGSSHSLIRAAGLAALGNITLSCGYSSITTLINENIDYFTYSVERRLNRSDDKEKVLSVLSVVLMYSTMDVLQYLAYIIEDVLVQSCDKFKEKNSTAFLRVFKIFIKCLRKWLEIEIEEKPIIPKAQKDREIEDFKVTGSKESCDDFSDEIMGQTAEEMFQEDMIKKQEELDNQIEESEGEEYKKPDPPLHVKLTVAILTRSLHFLPSKDKLKKLLVLEILTNGLEVIRDYEDELLPIVHQVWSPLVQRFKEFDEPLVINFSFQLLMTLARLSKEFILMRTTKEVLPNILIVLNRLSKESYLKDKGSAYRYSQNYKLQLQLLENLAQILIHLDVNEPNLNKVMESIHAYLSDKQPLPLQMAAKEFFKRFASYDPIPVLKKLEFWESNNRNNEFENNLNQLLLFIK</sequence>
<dbReference type="Pfam" id="PF24173">
    <property type="entry name" value="TPR_TTI1_N"/>
    <property type="match status" value="1"/>
</dbReference>
<feature type="domain" description="TTI1 C-terminal TPR" evidence="2">
    <location>
        <begin position="727"/>
        <end position="1000"/>
    </location>
</feature>
<reference evidence="3" key="1">
    <citation type="submission" date="2022-01" db="EMBL/GenBank/DDBJ databases">
        <authorList>
            <person name="King R."/>
        </authorList>
    </citation>
    <scope>NUCLEOTIDE SEQUENCE</scope>
</reference>
<dbReference type="InterPro" id="IPR052587">
    <property type="entry name" value="TELO2-interacting_protein_1"/>
</dbReference>
<name>A0A9N9X5K2_PHACE</name>
<protein>
    <recommendedName>
        <fullName evidence="5">TELO2-interacting protein 1 homolog</fullName>
    </recommendedName>
</protein>